<gene>
    <name evidence="1" type="ORF">JFP838_pA0151</name>
</gene>
<geneLocation type="plasmid" evidence="1 2">
    <name>pJFP838A</name>
</geneLocation>
<protein>
    <submittedName>
        <fullName evidence="1">Putative endopeptidase</fullName>
    </submittedName>
</protein>
<accession>A0A140GRA8</accession>
<evidence type="ECO:0000313" key="2">
    <source>
        <dbReference type="Proteomes" id="UP000070260"/>
    </source>
</evidence>
<dbReference type="EMBL" id="CP013615">
    <property type="protein sequence ID" value="AMN31067.1"/>
    <property type="molecule type" value="Genomic_DNA"/>
</dbReference>
<dbReference type="RefSeq" id="WP_061429672.1">
    <property type="nucleotide sequence ID" value="NZ_CATNZX010000001.1"/>
</dbReference>
<dbReference type="InterPro" id="IPR024079">
    <property type="entry name" value="MetalloPept_cat_dom_sf"/>
</dbReference>
<name>A0A140GRA8_CLOPF</name>
<sequence>MFLLISLLKAFFIKDKAKFLEKIDEANFSIYEYRGIRIVDTLNNRVIRNLIIIAIDRIPNDVLSIVKKRLNLIRIERKDSDVFRKNSGGFFAYTDDVIYVKKRYIGIIDAVLHEMGHAFDYSISKSNISTIPYSVCTDFKERLSVKDYNCIKNNFGKYFISNIQEVFAEMFANNFRKSVVKTTTKNIKIVMNSIIYGI</sequence>
<dbReference type="AlphaFoldDB" id="A0A140GRA8"/>
<evidence type="ECO:0000313" key="1">
    <source>
        <dbReference type="EMBL" id="AMN31067.1"/>
    </source>
</evidence>
<reference evidence="1 2" key="1">
    <citation type="journal article" date="2016" name="PLoS ONE">
        <title>Plasmid Characterization and Chromosome Analysis of Two netF+ Clostridium perfringens Isolates Associated with Foal and Canine Necrotizing Enteritis.</title>
        <authorList>
            <person name="Mehdizadeh Gohari I."/>
            <person name="Kropinski A.M."/>
            <person name="Weese S.J."/>
            <person name="Parreira V.R."/>
            <person name="Whitehead A.E."/>
            <person name="Boerlin P."/>
            <person name="Prescott J.F."/>
        </authorList>
    </citation>
    <scope>NUCLEOTIDE SEQUENCE [LARGE SCALE GENOMIC DNA]</scope>
    <source>
        <strain evidence="1 2">JP838</strain>
        <plasmid evidence="2">Plasmid pJFP838A</plasmid>
    </source>
</reference>
<keyword evidence="1" id="KW-0614">Plasmid</keyword>
<organism evidence="1 2">
    <name type="scientific">Clostridium perfringens</name>
    <dbReference type="NCBI Taxonomy" id="1502"/>
    <lineage>
        <taxon>Bacteria</taxon>
        <taxon>Bacillati</taxon>
        <taxon>Bacillota</taxon>
        <taxon>Clostridia</taxon>
        <taxon>Eubacteriales</taxon>
        <taxon>Clostridiaceae</taxon>
        <taxon>Clostridium</taxon>
    </lineage>
</organism>
<proteinExistence type="predicted"/>
<dbReference type="Gene3D" id="3.40.390.10">
    <property type="entry name" value="Collagenase (Catalytic Domain)"/>
    <property type="match status" value="1"/>
</dbReference>
<dbReference type="Proteomes" id="UP000070260">
    <property type="component" value="Plasmid pJFP838A"/>
</dbReference>
<dbReference type="GO" id="GO:0008237">
    <property type="term" value="F:metallopeptidase activity"/>
    <property type="evidence" value="ECO:0007669"/>
    <property type="project" value="InterPro"/>
</dbReference>
<dbReference type="SUPFAM" id="SSF55486">
    <property type="entry name" value="Metalloproteases ('zincins'), catalytic domain"/>
    <property type="match status" value="1"/>
</dbReference>
<dbReference type="PATRIC" id="fig|1502.177.peg.3358"/>